<sequence>MFDNIEAVIRSSATGSDSLKNKRGGKVKLQSILMPLSEFENAEKGNALYAEHSSGIDEAKYYEGGDWDHGHGEHGHDGEDGHGGEHGPDGEDGHGGEHGPDGEDGHGGEYGHDGGYEGGHGGPP</sequence>
<reference evidence="1 2" key="1">
    <citation type="journal article" date="2021" name="Hortic Res">
        <title>High-quality reference genome and annotation aids understanding of berry development for evergreen blueberry (Vaccinium darrowii).</title>
        <authorList>
            <person name="Yu J."/>
            <person name="Hulse-Kemp A.M."/>
            <person name="Babiker E."/>
            <person name="Staton M."/>
        </authorList>
    </citation>
    <scope>NUCLEOTIDE SEQUENCE [LARGE SCALE GENOMIC DNA]</scope>
    <source>
        <strain evidence="2">cv. NJ 8807/NJ 8810</strain>
        <tissue evidence="1">Young leaf</tissue>
    </source>
</reference>
<evidence type="ECO:0000313" key="1">
    <source>
        <dbReference type="EMBL" id="KAH7859526.1"/>
    </source>
</evidence>
<dbReference type="EMBL" id="CM037154">
    <property type="protein sequence ID" value="KAH7859526.1"/>
    <property type="molecule type" value="Genomic_DNA"/>
</dbReference>
<evidence type="ECO:0000313" key="2">
    <source>
        <dbReference type="Proteomes" id="UP000828048"/>
    </source>
</evidence>
<protein>
    <submittedName>
        <fullName evidence="1">Uncharacterized protein</fullName>
    </submittedName>
</protein>
<proteinExistence type="predicted"/>
<gene>
    <name evidence="1" type="ORF">Vadar_002196</name>
</gene>
<organism evidence="1 2">
    <name type="scientific">Vaccinium darrowii</name>
    <dbReference type="NCBI Taxonomy" id="229202"/>
    <lineage>
        <taxon>Eukaryota</taxon>
        <taxon>Viridiplantae</taxon>
        <taxon>Streptophyta</taxon>
        <taxon>Embryophyta</taxon>
        <taxon>Tracheophyta</taxon>
        <taxon>Spermatophyta</taxon>
        <taxon>Magnoliopsida</taxon>
        <taxon>eudicotyledons</taxon>
        <taxon>Gunneridae</taxon>
        <taxon>Pentapetalae</taxon>
        <taxon>asterids</taxon>
        <taxon>Ericales</taxon>
        <taxon>Ericaceae</taxon>
        <taxon>Vaccinioideae</taxon>
        <taxon>Vaccinieae</taxon>
        <taxon>Vaccinium</taxon>
    </lineage>
</organism>
<name>A0ACB7Z147_9ERIC</name>
<accession>A0ACB7Z147</accession>
<dbReference type="Proteomes" id="UP000828048">
    <property type="component" value="Chromosome 4"/>
</dbReference>
<keyword evidence="2" id="KW-1185">Reference proteome</keyword>
<comment type="caution">
    <text evidence="1">The sequence shown here is derived from an EMBL/GenBank/DDBJ whole genome shotgun (WGS) entry which is preliminary data.</text>
</comment>